<accession>A0AAW1RVZ6</accession>
<gene>
    <name evidence="2" type="ORF">WJX81_002695</name>
</gene>
<dbReference type="GO" id="GO:0042644">
    <property type="term" value="C:chloroplast nucleoid"/>
    <property type="evidence" value="ECO:0007669"/>
    <property type="project" value="InterPro"/>
</dbReference>
<dbReference type="AlphaFoldDB" id="A0AAW1RVZ6"/>
<protein>
    <submittedName>
        <fullName evidence="2">Uncharacterized protein</fullName>
    </submittedName>
</protein>
<evidence type="ECO:0000313" key="3">
    <source>
        <dbReference type="Proteomes" id="UP001445335"/>
    </source>
</evidence>
<feature type="region of interest" description="Disordered" evidence="1">
    <location>
        <begin position="246"/>
        <end position="273"/>
    </location>
</feature>
<keyword evidence="3" id="KW-1185">Reference proteome</keyword>
<organism evidence="2 3">
    <name type="scientific">Elliptochloris bilobata</name>
    <dbReference type="NCBI Taxonomy" id="381761"/>
    <lineage>
        <taxon>Eukaryota</taxon>
        <taxon>Viridiplantae</taxon>
        <taxon>Chlorophyta</taxon>
        <taxon>core chlorophytes</taxon>
        <taxon>Trebouxiophyceae</taxon>
        <taxon>Trebouxiophyceae incertae sedis</taxon>
        <taxon>Elliptochloris clade</taxon>
        <taxon>Elliptochloris</taxon>
    </lineage>
</organism>
<comment type="caution">
    <text evidence="2">The sequence shown here is derived from an EMBL/GenBank/DDBJ whole genome shotgun (WGS) entry which is preliminary data.</text>
</comment>
<feature type="compositionally biased region" description="Low complexity" evidence="1">
    <location>
        <begin position="318"/>
        <end position="339"/>
    </location>
</feature>
<feature type="region of interest" description="Disordered" evidence="1">
    <location>
        <begin position="317"/>
        <end position="339"/>
    </location>
</feature>
<dbReference type="EMBL" id="JALJOU010000019">
    <property type="protein sequence ID" value="KAK9838290.1"/>
    <property type="molecule type" value="Genomic_DNA"/>
</dbReference>
<dbReference type="GO" id="GO:0006355">
    <property type="term" value="P:regulation of DNA-templated transcription"/>
    <property type="evidence" value="ECO:0007669"/>
    <property type="project" value="InterPro"/>
</dbReference>
<dbReference type="PANTHER" id="PTHR37262">
    <property type="entry name" value="PROTEIN PEP-RELATED DEVELOPMENT ARRESTED 1, CHLOROPLASTIC"/>
    <property type="match status" value="1"/>
</dbReference>
<dbReference type="InterPro" id="IPR038961">
    <property type="entry name" value="PRDA1"/>
</dbReference>
<dbReference type="Proteomes" id="UP001445335">
    <property type="component" value="Unassembled WGS sequence"/>
</dbReference>
<reference evidence="2 3" key="1">
    <citation type="journal article" date="2024" name="Nat. Commun.">
        <title>Phylogenomics reveals the evolutionary origins of lichenization in chlorophyte algae.</title>
        <authorList>
            <person name="Puginier C."/>
            <person name="Libourel C."/>
            <person name="Otte J."/>
            <person name="Skaloud P."/>
            <person name="Haon M."/>
            <person name="Grisel S."/>
            <person name="Petersen M."/>
            <person name="Berrin J.G."/>
            <person name="Delaux P.M."/>
            <person name="Dal Grande F."/>
            <person name="Keller J."/>
        </authorList>
    </citation>
    <scope>NUCLEOTIDE SEQUENCE [LARGE SCALE GENOMIC DNA]</scope>
    <source>
        <strain evidence="2 3">SAG 245.80</strain>
    </source>
</reference>
<evidence type="ECO:0000313" key="2">
    <source>
        <dbReference type="EMBL" id="KAK9838290.1"/>
    </source>
</evidence>
<proteinExistence type="predicted"/>
<evidence type="ECO:0000256" key="1">
    <source>
        <dbReference type="SAM" id="MobiDB-lite"/>
    </source>
</evidence>
<sequence length="339" mass="35466">MQSHSCASEEEVRRQVDRAAAALEQIMEDIETDIAVSKAVSDIVGDGPDDPETVEAEAISSAVRNNLEGLDGAFLEALTGYADAVRRDDVSTARRLDAIRAELLAQVAAKLPASLRLLDSLGRMASSEVRVGLIRRSADGGGEGVPACSLAEALAGANQIIDDMEERLAPPDRILLARLCLAREELSVVAAERGELDNPRSDFAQMAAAHQAVLPQAAAAFTKELMSVGSAQRRTALLRQALRADLEPPAPPAGGTGPLRTKHPGGDPNRVTPGRLLACLAALQSGLARQGAPADDPRRARLESMRLALLRLLEDVQAGSSSPKASSDSPAASAGSARS</sequence>
<dbReference type="PANTHER" id="PTHR37262:SF1">
    <property type="entry name" value="PROTEIN PEP-RELATED DEVELOPMENT ARRESTED 1, CHLOROPLASTIC"/>
    <property type="match status" value="1"/>
</dbReference>
<name>A0AAW1RVZ6_9CHLO</name>